<keyword evidence="3" id="KW-0999">Mitochondrion inner membrane</keyword>
<dbReference type="GO" id="GO:0006120">
    <property type="term" value="P:mitochondrial electron transport, NADH to ubiquinone"/>
    <property type="evidence" value="ECO:0007669"/>
    <property type="project" value="InterPro"/>
</dbReference>
<dbReference type="STRING" id="331657.A0A4U0X7Y7"/>
<dbReference type="PANTHER" id="PTHR21382:SF1">
    <property type="entry name" value="NADH DEHYDROGENASE [UBIQUINONE] 1 ALPHA SUBCOMPLEX SUBUNIT 11"/>
    <property type="match status" value="1"/>
</dbReference>
<dbReference type="AlphaFoldDB" id="A0A4U0X7Y7"/>
<name>A0A4U0X7Y7_9PEZI</name>
<feature type="transmembrane region" description="Helical" evidence="7">
    <location>
        <begin position="48"/>
        <end position="68"/>
    </location>
</feature>
<comment type="caution">
    <text evidence="8">The sequence shown here is derived from an EMBL/GenBank/DDBJ whole genome shotgun (WGS) entry which is preliminary data.</text>
</comment>
<dbReference type="PANTHER" id="PTHR21382">
    <property type="entry name" value="NADH-UBIQUINONE OXIDOREDUCTASE SUBUNIT"/>
    <property type="match status" value="1"/>
</dbReference>
<evidence type="ECO:0000256" key="7">
    <source>
        <dbReference type="SAM" id="Phobius"/>
    </source>
</evidence>
<keyword evidence="6 7" id="KW-0472">Membrane</keyword>
<evidence type="ECO:0000256" key="3">
    <source>
        <dbReference type="ARBA" id="ARBA00022792"/>
    </source>
</evidence>
<accession>A0A4U0X7Y7</accession>
<dbReference type="GO" id="GO:0005743">
    <property type="term" value="C:mitochondrial inner membrane"/>
    <property type="evidence" value="ECO:0007669"/>
    <property type="project" value="UniProtKB-SubCell"/>
</dbReference>
<evidence type="ECO:0008006" key="11">
    <source>
        <dbReference type="Google" id="ProtNLM"/>
    </source>
</evidence>
<dbReference type="OrthoDB" id="1913277at2759"/>
<evidence type="ECO:0000256" key="1">
    <source>
        <dbReference type="ARBA" id="ARBA00004448"/>
    </source>
</evidence>
<sequence>MASEEHPYHPKDAIGASIKATMITTGAGALISGVQNTLTKQNVGAMGVFTRTGGTIAVFAAMGGSYAFAKTAAANLRRKDDSWNPAIGGFFAGSMLGLRGIFQARPHMRALSLTVDMVLGAFDYTGGVLTGYTRDPTVDEVSRKEYLRKNRRRPIEQTVAELGEGRGVYAPGYEERRRERIKAAYGIDVQPPVPAYA</sequence>
<keyword evidence="4 7" id="KW-1133">Transmembrane helix</keyword>
<evidence type="ECO:0000256" key="5">
    <source>
        <dbReference type="ARBA" id="ARBA00023128"/>
    </source>
</evidence>
<evidence type="ECO:0000256" key="2">
    <source>
        <dbReference type="ARBA" id="ARBA00022692"/>
    </source>
</evidence>
<dbReference type="Pfam" id="PF02466">
    <property type="entry name" value="Tim17"/>
    <property type="match status" value="1"/>
</dbReference>
<proteinExistence type="predicted"/>
<reference evidence="8 10" key="1">
    <citation type="submission" date="2017-03" db="EMBL/GenBank/DDBJ databases">
        <title>Genomes of endolithic fungi from Antarctica.</title>
        <authorList>
            <person name="Coleine C."/>
            <person name="Masonjones S."/>
            <person name="Stajich J.E."/>
        </authorList>
    </citation>
    <scope>NUCLEOTIDE SEQUENCE [LARGE SCALE GENOMIC DNA]</scope>
    <source>
        <strain evidence="8 10">CCFEE 5187</strain>
    </source>
</reference>
<dbReference type="InterPro" id="IPR039205">
    <property type="entry name" value="NDUFA11"/>
</dbReference>
<evidence type="ECO:0000313" key="8">
    <source>
        <dbReference type="EMBL" id="TKA71887.1"/>
    </source>
</evidence>
<keyword evidence="10" id="KW-1185">Reference proteome</keyword>
<dbReference type="GO" id="GO:0045271">
    <property type="term" value="C:respiratory chain complex I"/>
    <property type="evidence" value="ECO:0007669"/>
    <property type="project" value="InterPro"/>
</dbReference>
<comment type="subcellular location">
    <subcellularLocation>
        <location evidence="1">Mitochondrion inner membrane</location>
        <topology evidence="1">Multi-pass membrane protein</topology>
    </subcellularLocation>
</comment>
<evidence type="ECO:0000256" key="4">
    <source>
        <dbReference type="ARBA" id="ARBA00022989"/>
    </source>
</evidence>
<dbReference type="EMBL" id="NAJN01000536">
    <property type="protein sequence ID" value="TKA71887.1"/>
    <property type="molecule type" value="Genomic_DNA"/>
</dbReference>
<organism evidence="8 10">
    <name type="scientific">Cryomyces minteri</name>
    <dbReference type="NCBI Taxonomy" id="331657"/>
    <lineage>
        <taxon>Eukaryota</taxon>
        <taxon>Fungi</taxon>
        <taxon>Dikarya</taxon>
        <taxon>Ascomycota</taxon>
        <taxon>Pezizomycotina</taxon>
        <taxon>Dothideomycetes</taxon>
        <taxon>Dothideomycetes incertae sedis</taxon>
        <taxon>Cryomyces</taxon>
    </lineage>
</organism>
<evidence type="ECO:0000313" key="10">
    <source>
        <dbReference type="Proteomes" id="UP000308768"/>
    </source>
</evidence>
<evidence type="ECO:0000313" key="9">
    <source>
        <dbReference type="EMBL" id="TKA73020.1"/>
    </source>
</evidence>
<evidence type="ECO:0000256" key="6">
    <source>
        <dbReference type="ARBA" id="ARBA00023136"/>
    </source>
</evidence>
<gene>
    <name evidence="9" type="ORF">B0A49_01973</name>
    <name evidence="8" type="ORF">B0A49_03350</name>
</gene>
<dbReference type="EMBL" id="NAJN01000459">
    <property type="protein sequence ID" value="TKA73020.1"/>
    <property type="molecule type" value="Genomic_DNA"/>
</dbReference>
<keyword evidence="5" id="KW-0496">Mitochondrion</keyword>
<dbReference type="Proteomes" id="UP000308768">
    <property type="component" value="Unassembled WGS sequence"/>
</dbReference>
<protein>
    <recommendedName>
        <fullName evidence="11">NADH-ubiquinone oxidoreductase 21.3 kDa subunit</fullName>
    </recommendedName>
</protein>
<keyword evidence="2 7" id="KW-0812">Transmembrane</keyword>